<protein>
    <submittedName>
        <fullName evidence="1">Uncharacterized protein</fullName>
    </submittedName>
</protein>
<sequence>MSARELSEFEQVRARKLGQELTNRLAGFCECQLSDEEMVKVQKIRDDLEKMGFRVEWSTGFDMKTGRGIADVKLWLP</sequence>
<gene>
    <name evidence="1" type="ORF">A3D65_06050</name>
</gene>
<accession>A0A1G2D229</accession>
<evidence type="ECO:0000313" key="1">
    <source>
        <dbReference type="EMBL" id="OGZ07522.1"/>
    </source>
</evidence>
<name>A0A1G2D229_9BACT</name>
<dbReference type="STRING" id="1798661.A3D65_06050"/>
<reference evidence="1 2" key="1">
    <citation type="journal article" date="2016" name="Nat. Commun.">
        <title>Thousands of microbial genomes shed light on interconnected biogeochemical processes in an aquifer system.</title>
        <authorList>
            <person name="Anantharaman K."/>
            <person name="Brown C.T."/>
            <person name="Hug L.A."/>
            <person name="Sharon I."/>
            <person name="Castelle C.J."/>
            <person name="Probst A.J."/>
            <person name="Thomas B.C."/>
            <person name="Singh A."/>
            <person name="Wilkins M.J."/>
            <person name="Karaoz U."/>
            <person name="Brodie E.L."/>
            <person name="Williams K.H."/>
            <person name="Hubbard S.S."/>
            <person name="Banfield J.F."/>
        </authorList>
    </citation>
    <scope>NUCLEOTIDE SEQUENCE [LARGE SCALE GENOMIC DNA]</scope>
</reference>
<dbReference type="Proteomes" id="UP000177996">
    <property type="component" value="Unassembled WGS sequence"/>
</dbReference>
<dbReference type="AlphaFoldDB" id="A0A1G2D229"/>
<proteinExistence type="predicted"/>
<organism evidence="1 2">
    <name type="scientific">Candidatus Lloydbacteria bacterium RIFCSPHIGHO2_02_FULL_50_13</name>
    <dbReference type="NCBI Taxonomy" id="1798661"/>
    <lineage>
        <taxon>Bacteria</taxon>
        <taxon>Candidatus Lloydiibacteriota</taxon>
    </lineage>
</organism>
<evidence type="ECO:0000313" key="2">
    <source>
        <dbReference type="Proteomes" id="UP000177996"/>
    </source>
</evidence>
<dbReference type="EMBL" id="MHLL01000058">
    <property type="protein sequence ID" value="OGZ07522.1"/>
    <property type="molecule type" value="Genomic_DNA"/>
</dbReference>
<comment type="caution">
    <text evidence="1">The sequence shown here is derived from an EMBL/GenBank/DDBJ whole genome shotgun (WGS) entry which is preliminary data.</text>
</comment>